<dbReference type="GO" id="GO:0046983">
    <property type="term" value="F:protein dimerization activity"/>
    <property type="evidence" value="ECO:0007669"/>
    <property type="project" value="InterPro"/>
</dbReference>
<keyword evidence="16" id="KW-0812">Transmembrane</keyword>
<dbReference type="InterPro" id="IPR003594">
    <property type="entry name" value="HATPase_dom"/>
</dbReference>
<keyword evidence="12" id="KW-0902">Two-component regulatory system</keyword>
<protein>
    <recommendedName>
        <fullName evidence="5">Oxygen sensor histidine kinase NreB</fullName>
        <ecNumber evidence="4">2.7.13.3</ecNumber>
    </recommendedName>
    <alternativeName>
        <fullName evidence="15">Nitrogen regulation protein B</fullName>
    </alternativeName>
</protein>
<feature type="domain" description="Histidine kinase" evidence="17">
    <location>
        <begin position="320"/>
        <end position="405"/>
    </location>
</feature>
<keyword evidence="13" id="KW-0411">Iron-sulfur</keyword>
<evidence type="ECO:0000256" key="1">
    <source>
        <dbReference type="ARBA" id="ARBA00000085"/>
    </source>
</evidence>
<dbReference type="Gene3D" id="1.20.5.1930">
    <property type="match status" value="1"/>
</dbReference>
<dbReference type="CDD" id="cd16917">
    <property type="entry name" value="HATPase_UhpB-NarQ-NarX-like"/>
    <property type="match status" value="1"/>
</dbReference>
<dbReference type="PROSITE" id="PS50109">
    <property type="entry name" value="HIS_KIN"/>
    <property type="match status" value="1"/>
</dbReference>
<name>A0A2N3YLF0_9MICO</name>
<keyword evidence="11" id="KW-0408">Iron</keyword>
<keyword evidence="8" id="KW-0808">Transferase</keyword>
<evidence type="ECO:0000313" key="19">
    <source>
        <dbReference type="Proteomes" id="UP000233781"/>
    </source>
</evidence>
<feature type="transmembrane region" description="Helical" evidence="16">
    <location>
        <begin position="126"/>
        <end position="143"/>
    </location>
</feature>
<dbReference type="SMART" id="SM00387">
    <property type="entry name" value="HATPase_c"/>
    <property type="match status" value="1"/>
</dbReference>
<evidence type="ECO:0000256" key="5">
    <source>
        <dbReference type="ARBA" id="ARBA00017322"/>
    </source>
</evidence>
<dbReference type="PANTHER" id="PTHR24421">
    <property type="entry name" value="NITRATE/NITRITE SENSOR PROTEIN NARX-RELATED"/>
    <property type="match status" value="1"/>
</dbReference>
<evidence type="ECO:0000256" key="9">
    <source>
        <dbReference type="ARBA" id="ARBA00022723"/>
    </source>
</evidence>
<evidence type="ECO:0000259" key="17">
    <source>
        <dbReference type="PROSITE" id="PS50109"/>
    </source>
</evidence>
<dbReference type="InterPro" id="IPR036890">
    <property type="entry name" value="HATPase_C_sf"/>
</dbReference>
<evidence type="ECO:0000256" key="6">
    <source>
        <dbReference type="ARBA" id="ARBA00022485"/>
    </source>
</evidence>
<feature type="transmembrane region" description="Helical" evidence="16">
    <location>
        <begin position="57"/>
        <end position="76"/>
    </location>
</feature>
<evidence type="ECO:0000256" key="2">
    <source>
        <dbReference type="ARBA" id="ARBA00001966"/>
    </source>
</evidence>
<sequence length="405" mass="42750">MSASAAPAAARSSSDELAVMWRRQEPVWHAVAAVVWLAAVVVTCLEVPGPHGRGPTLALLAAMAAAYATVGVRGLRHLDARSGVLYHLLVWVALLGIQGVDPGTETWLLYFALFPQLWAMLSTRRAVVGTVLVVVAFAALRWAQAEFSATGLIEVLVSSLISLGISLSLGLFINRLLLEADRRAETIDELRATQARLAVVERDRGVQDERERISREIHDTLAQGFTSVVTLTRAAQTALGRGDVETARERLALVEATAVDNLAEARLIVAELTPGHLQSRTLAEALQRLGAAVGSETGLHADVTVEGEPAPLGGTAEVVLLRTAQEALSNVRRHAGAARVGLALAYRPDRVVLTVTDDGRGFDPAADRAGFGLDGVRARAAEVGGAVGLVSAPGAGTTLRLEVPR</sequence>
<dbReference type="AlphaFoldDB" id="A0A2N3YLF0"/>
<evidence type="ECO:0000256" key="7">
    <source>
        <dbReference type="ARBA" id="ARBA00022490"/>
    </source>
</evidence>
<evidence type="ECO:0000256" key="14">
    <source>
        <dbReference type="ARBA" id="ARBA00024827"/>
    </source>
</evidence>
<proteinExistence type="predicted"/>
<keyword evidence="10 18" id="KW-0418">Kinase</keyword>
<dbReference type="Pfam" id="PF07730">
    <property type="entry name" value="HisKA_3"/>
    <property type="match status" value="1"/>
</dbReference>
<evidence type="ECO:0000256" key="10">
    <source>
        <dbReference type="ARBA" id="ARBA00022777"/>
    </source>
</evidence>
<dbReference type="InterPro" id="IPR005467">
    <property type="entry name" value="His_kinase_dom"/>
</dbReference>
<feature type="transmembrane region" description="Helical" evidence="16">
    <location>
        <begin position="27"/>
        <end position="45"/>
    </location>
</feature>
<dbReference type="InterPro" id="IPR017205">
    <property type="entry name" value="Sig_transdc_His_kinase_ChrS"/>
</dbReference>
<keyword evidence="16" id="KW-0472">Membrane</keyword>
<dbReference type="EC" id="2.7.13.3" evidence="4"/>
<comment type="catalytic activity">
    <reaction evidence="1">
        <text>ATP + protein L-histidine = ADP + protein N-phospho-L-histidine.</text>
        <dbReference type="EC" id="2.7.13.3"/>
    </reaction>
</comment>
<dbReference type="EMBL" id="PJNE01000001">
    <property type="protein sequence ID" value="PKW27674.1"/>
    <property type="molecule type" value="Genomic_DNA"/>
</dbReference>
<dbReference type="Gene3D" id="3.30.565.10">
    <property type="entry name" value="Histidine kinase-like ATPase, C-terminal domain"/>
    <property type="match status" value="1"/>
</dbReference>
<evidence type="ECO:0000256" key="8">
    <source>
        <dbReference type="ARBA" id="ARBA00022679"/>
    </source>
</evidence>
<evidence type="ECO:0000256" key="11">
    <source>
        <dbReference type="ARBA" id="ARBA00023004"/>
    </source>
</evidence>
<evidence type="ECO:0000256" key="13">
    <source>
        <dbReference type="ARBA" id="ARBA00023014"/>
    </source>
</evidence>
<evidence type="ECO:0000256" key="15">
    <source>
        <dbReference type="ARBA" id="ARBA00030800"/>
    </source>
</evidence>
<dbReference type="PRINTS" id="PR00344">
    <property type="entry name" value="BCTRLSENSOR"/>
</dbReference>
<evidence type="ECO:0000256" key="4">
    <source>
        <dbReference type="ARBA" id="ARBA00012438"/>
    </source>
</evidence>
<gene>
    <name evidence="18" type="ORF">ATL31_2525</name>
</gene>
<dbReference type="InterPro" id="IPR004358">
    <property type="entry name" value="Sig_transdc_His_kin-like_C"/>
</dbReference>
<organism evidence="18 19">
    <name type="scientific">Phycicoccus duodecadis</name>
    <dbReference type="NCBI Taxonomy" id="173053"/>
    <lineage>
        <taxon>Bacteria</taxon>
        <taxon>Bacillati</taxon>
        <taxon>Actinomycetota</taxon>
        <taxon>Actinomycetes</taxon>
        <taxon>Micrococcales</taxon>
        <taxon>Intrasporangiaceae</taxon>
        <taxon>Phycicoccus</taxon>
    </lineage>
</organism>
<feature type="transmembrane region" description="Helical" evidence="16">
    <location>
        <begin position="88"/>
        <end position="114"/>
    </location>
</feature>
<comment type="function">
    <text evidence="14">Member of the two-component regulatory system NreB/NreC involved in the control of dissimilatory nitrate/nitrite reduction in response to oxygen. NreB functions as a direct oxygen sensor histidine kinase which is autophosphorylated, in the absence of oxygen, probably at the conserved histidine residue, and transfers its phosphate group probably to a conserved aspartate residue of NreC. NreB/NreC activates the expression of the nitrate (narGHJI) and nitrite (nir) reductase operons, as well as the putative nitrate transporter gene narT.</text>
</comment>
<keyword evidence="7" id="KW-0963">Cytoplasm</keyword>
<evidence type="ECO:0000256" key="3">
    <source>
        <dbReference type="ARBA" id="ARBA00004496"/>
    </source>
</evidence>
<dbReference type="GO" id="GO:0000155">
    <property type="term" value="F:phosphorelay sensor kinase activity"/>
    <property type="evidence" value="ECO:0007669"/>
    <property type="project" value="InterPro"/>
</dbReference>
<feature type="transmembrane region" description="Helical" evidence="16">
    <location>
        <begin position="155"/>
        <end position="173"/>
    </location>
</feature>
<comment type="cofactor">
    <cofactor evidence="2">
        <name>[4Fe-4S] cluster</name>
        <dbReference type="ChEBI" id="CHEBI:49883"/>
    </cofactor>
</comment>
<dbReference type="InterPro" id="IPR011712">
    <property type="entry name" value="Sig_transdc_His_kin_sub3_dim/P"/>
</dbReference>
<keyword evidence="16" id="KW-1133">Transmembrane helix</keyword>
<dbReference type="SUPFAM" id="SSF55874">
    <property type="entry name" value="ATPase domain of HSP90 chaperone/DNA topoisomerase II/histidine kinase"/>
    <property type="match status" value="1"/>
</dbReference>
<accession>A0A2N3YLF0</accession>
<keyword evidence="9" id="KW-0479">Metal-binding</keyword>
<evidence type="ECO:0000256" key="12">
    <source>
        <dbReference type="ARBA" id="ARBA00023012"/>
    </source>
</evidence>
<dbReference type="GO" id="GO:0046872">
    <property type="term" value="F:metal ion binding"/>
    <property type="evidence" value="ECO:0007669"/>
    <property type="project" value="UniProtKB-KW"/>
</dbReference>
<dbReference type="Pfam" id="PF02518">
    <property type="entry name" value="HATPase_c"/>
    <property type="match status" value="1"/>
</dbReference>
<keyword evidence="19" id="KW-1185">Reference proteome</keyword>
<comment type="caution">
    <text evidence="18">The sequence shown here is derived from an EMBL/GenBank/DDBJ whole genome shotgun (WGS) entry which is preliminary data.</text>
</comment>
<reference evidence="18 19" key="1">
    <citation type="submission" date="2017-12" db="EMBL/GenBank/DDBJ databases">
        <title>Sequencing the genomes of 1000 Actinobacteria strains.</title>
        <authorList>
            <person name="Klenk H.-P."/>
        </authorList>
    </citation>
    <scope>NUCLEOTIDE SEQUENCE [LARGE SCALE GENOMIC DNA]</scope>
    <source>
        <strain evidence="18 19">DSM 12806</strain>
    </source>
</reference>
<dbReference type="InterPro" id="IPR050482">
    <property type="entry name" value="Sensor_HK_TwoCompSys"/>
</dbReference>
<dbReference type="RefSeq" id="WP_101396063.1">
    <property type="nucleotide sequence ID" value="NZ_PJNE01000001.1"/>
</dbReference>
<dbReference type="OrthoDB" id="144293at2"/>
<dbReference type="GO" id="GO:0005737">
    <property type="term" value="C:cytoplasm"/>
    <property type="evidence" value="ECO:0007669"/>
    <property type="project" value="UniProtKB-SubCell"/>
</dbReference>
<dbReference type="PANTHER" id="PTHR24421:SF62">
    <property type="entry name" value="SENSORY TRANSDUCTION HISTIDINE KINASE"/>
    <property type="match status" value="1"/>
</dbReference>
<keyword evidence="6" id="KW-0004">4Fe-4S</keyword>
<dbReference type="Proteomes" id="UP000233781">
    <property type="component" value="Unassembled WGS sequence"/>
</dbReference>
<dbReference type="GO" id="GO:0016020">
    <property type="term" value="C:membrane"/>
    <property type="evidence" value="ECO:0007669"/>
    <property type="project" value="InterPro"/>
</dbReference>
<evidence type="ECO:0000256" key="16">
    <source>
        <dbReference type="SAM" id="Phobius"/>
    </source>
</evidence>
<dbReference type="PIRSF" id="PIRSF037434">
    <property type="entry name" value="STHK_ChrS"/>
    <property type="match status" value="1"/>
</dbReference>
<comment type="subcellular location">
    <subcellularLocation>
        <location evidence="3">Cytoplasm</location>
    </subcellularLocation>
</comment>
<dbReference type="GO" id="GO:0051539">
    <property type="term" value="F:4 iron, 4 sulfur cluster binding"/>
    <property type="evidence" value="ECO:0007669"/>
    <property type="project" value="UniProtKB-KW"/>
</dbReference>
<evidence type="ECO:0000313" key="18">
    <source>
        <dbReference type="EMBL" id="PKW27674.1"/>
    </source>
</evidence>